<dbReference type="AlphaFoldDB" id="A0A6C0ECR1"/>
<protein>
    <submittedName>
        <fullName evidence="1">Uncharacterized protein</fullName>
    </submittedName>
</protein>
<name>A0A6C0ECR1_9ZZZZ</name>
<evidence type="ECO:0000313" key="1">
    <source>
        <dbReference type="EMBL" id="QHT26688.1"/>
    </source>
</evidence>
<proteinExistence type="predicted"/>
<sequence length="69" mass="8144">MKIFIFLILIILIIYNIFFIQNIKLNQRFYSINETYPILNICNSSDNFNKILLDVNNITNANVWMDGLA</sequence>
<dbReference type="EMBL" id="MN739800">
    <property type="protein sequence ID" value="QHT26688.1"/>
    <property type="molecule type" value="Genomic_DNA"/>
</dbReference>
<organism evidence="1">
    <name type="scientific">viral metagenome</name>
    <dbReference type="NCBI Taxonomy" id="1070528"/>
    <lineage>
        <taxon>unclassified sequences</taxon>
        <taxon>metagenomes</taxon>
        <taxon>organismal metagenomes</taxon>
    </lineage>
</organism>
<accession>A0A6C0ECR1</accession>
<reference evidence="1" key="1">
    <citation type="journal article" date="2020" name="Nature">
        <title>Giant virus diversity and host interactions through global metagenomics.</title>
        <authorList>
            <person name="Schulz F."/>
            <person name="Roux S."/>
            <person name="Paez-Espino D."/>
            <person name="Jungbluth S."/>
            <person name="Walsh D.A."/>
            <person name="Denef V.J."/>
            <person name="McMahon K.D."/>
            <person name="Konstantinidis K.T."/>
            <person name="Eloe-Fadrosh E.A."/>
            <person name="Kyrpides N.C."/>
            <person name="Woyke T."/>
        </authorList>
    </citation>
    <scope>NUCLEOTIDE SEQUENCE</scope>
    <source>
        <strain evidence="1">GVMAG-M-3300023179-2</strain>
    </source>
</reference>